<evidence type="ECO:0000313" key="1">
    <source>
        <dbReference type="EMBL" id="MZQ88361.1"/>
    </source>
</evidence>
<dbReference type="RefSeq" id="WP_161343826.1">
    <property type="nucleotide sequence ID" value="NZ_BMGW01000002.1"/>
</dbReference>
<comment type="caution">
    <text evidence="1">The sequence shown here is derived from an EMBL/GenBank/DDBJ whole genome shotgun (WGS) entry which is preliminary data.</text>
</comment>
<dbReference type="AlphaFoldDB" id="A0A6L8VF76"/>
<dbReference type="OrthoDB" id="7865318at2"/>
<dbReference type="Proteomes" id="UP000477083">
    <property type="component" value="Unassembled WGS sequence"/>
</dbReference>
<gene>
    <name evidence="1" type="ORF">GS660_04515</name>
</gene>
<reference evidence="1 2" key="1">
    <citation type="submission" date="2020-01" db="EMBL/GenBank/DDBJ databases">
        <title>Frigidibacter albus SP32T (=CGMCC 1.13995T).</title>
        <authorList>
            <person name="Liao X."/>
        </authorList>
    </citation>
    <scope>NUCLEOTIDE SEQUENCE [LARGE SCALE GENOMIC DNA]</scope>
    <source>
        <strain evidence="1 2">SP32</strain>
    </source>
</reference>
<organism evidence="1 2">
    <name type="scientific">Frigidibacter albus</name>
    <dbReference type="NCBI Taxonomy" id="1465486"/>
    <lineage>
        <taxon>Bacteria</taxon>
        <taxon>Pseudomonadati</taxon>
        <taxon>Pseudomonadota</taxon>
        <taxon>Alphaproteobacteria</taxon>
        <taxon>Rhodobacterales</taxon>
        <taxon>Paracoccaceae</taxon>
        <taxon>Frigidibacter</taxon>
    </lineage>
</organism>
<dbReference type="EMBL" id="WWNR01000002">
    <property type="protein sequence ID" value="MZQ88361.1"/>
    <property type="molecule type" value="Genomic_DNA"/>
</dbReference>
<accession>A0A6L8VF76</accession>
<keyword evidence="2" id="KW-1185">Reference proteome</keyword>
<dbReference type="SUPFAM" id="SSF49899">
    <property type="entry name" value="Concanavalin A-like lectins/glucanases"/>
    <property type="match status" value="1"/>
</dbReference>
<sequence length="438" mass="45807">MWGCNLGLTTLAARPRRPFTPAQLAGLVACYDPSDLSTLFQDVARTVPVTAAGQSVAAMADKSGSGRHMVQTVTAARPVFGREPVTGRRNLLTHSEDMGASSWNRGQVTASGSLITAIPGTGSQLRFVRQAVPGIALGESYHVSVDVWAGSVPTGVLIQEGSNGGRVLFDCATGAFSTTGAIADVSFTPYSATPGKYRLRARFVRGDNAYAVVLYLSSYSSSPDNVSLNADRWQIERGGFGAYQKVVTGEDVTEAGVENRHYLSFDGVDDSMAVPGLGWGSDAVTAVMGLRLTGLPFLGVPLEFSAISDTNTGSFAFLVSNGDTKFWQFRGRGSGAPGGSRAVMAVTPTTNPEVVTGRMQVSADTVQFRLRGGAWTTSAVELGTGALGSYALHLGARNAAAWFTPARVSAIALYDRALSDSQIAAVESWAAARSGAVL</sequence>
<evidence type="ECO:0000313" key="2">
    <source>
        <dbReference type="Proteomes" id="UP000477083"/>
    </source>
</evidence>
<protein>
    <submittedName>
        <fullName evidence="1">Uncharacterized protein</fullName>
    </submittedName>
</protein>
<dbReference type="InterPro" id="IPR013320">
    <property type="entry name" value="ConA-like_dom_sf"/>
</dbReference>
<proteinExistence type="predicted"/>
<name>A0A6L8VF76_9RHOB</name>